<keyword evidence="4" id="KW-1185">Reference proteome</keyword>
<dbReference type="KEGG" id="sper:EW093_09925"/>
<keyword evidence="2" id="KW-0732">Signal</keyword>
<evidence type="ECO:0000313" key="4">
    <source>
        <dbReference type="Proteomes" id="UP000323824"/>
    </source>
</evidence>
<evidence type="ECO:0008006" key="5">
    <source>
        <dbReference type="Google" id="ProtNLM"/>
    </source>
</evidence>
<dbReference type="OrthoDB" id="349889at2"/>
<keyword evidence="1" id="KW-0472">Membrane</keyword>
<feature type="transmembrane region" description="Helical" evidence="1">
    <location>
        <begin position="433"/>
        <end position="450"/>
    </location>
</feature>
<dbReference type="EMBL" id="CP035807">
    <property type="protein sequence ID" value="QEN05013.1"/>
    <property type="molecule type" value="Genomic_DNA"/>
</dbReference>
<dbReference type="RefSeq" id="WP_149568254.1">
    <property type="nucleotide sequence ID" value="NZ_CP035807.1"/>
</dbReference>
<accession>A0A5C1QA48</accession>
<name>A0A5C1QA48_9SPIO</name>
<feature type="transmembrane region" description="Helical" evidence="1">
    <location>
        <begin position="553"/>
        <end position="573"/>
    </location>
</feature>
<organism evidence="3 4">
    <name type="scientific">Thiospirochaeta perfilievii</name>
    <dbReference type="NCBI Taxonomy" id="252967"/>
    <lineage>
        <taxon>Bacteria</taxon>
        <taxon>Pseudomonadati</taxon>
        <taxon>Spirochaetota</taxon>
        <taxon>Spirochaetia</taxon>
        <taxon>Spirochaetales</taxon>
        <taxon>Spirochaetaceae</taxon>
        <taxon>Thiospirochaeta</taxon>
    </lineage>
</organism>
<evidence type="ECO:0000256" key="1">
    <source>
        <dbReference type="SAM" id="Phobius"/>
    </source>
</evidence>
<feature type="transmembrane region" description="Helical" evidence="1">
    <location>
        <begin position="580"/>
        <end position="601"/>
    </location>
</feature>
<feature type="chain" id="PRO_5022917030" description="SH3b domain-containing protein" evidence="2">
    <location>
        <begin position="29"/>
        <end position="672"/>
    </location>
</feature>
<sequence length="672" mass="76348">MGIKLPGRRVRKRLVALLLLLLSSSLFGQEMSVLPDILITGRVITLKIQTDFLYSENIEVGELELPDELSLISGPIVRPYRKRVDGKNQMFNQITWALRSKESGVYTIPNAEIYVKEKLYSVEVPLIKIFNNDERFNNYPLIVEWNKNIKKTIFVGESLPLVVEAYNLEEINFPDRVVTNNPRKGEIVEVSGLGDINPERVGEADLYRVPVASWIYTPFEAGMVTIPSVRVEINGLTRYTGSLEVEVLPVKDLNETGGVGEFLISTEISESQVTPEDMFHYKVRVSGQGNLPYFKFPEIKYDNLILIDKSENESISYTDNGYLGWREIDLTLQALDSGVKEIALSEVSWIDKNGSEIFYNGSISHLNVVSVKIVSEDIMPFLSFMKTPEIISSYRMFLYKNPLMWLFLGFSGLFYIIISLFKSIKKNRGKKGLLMTIAIMPLFLTSAIFAKGFEYQGELVAADKYIDSGDFESALVIYNDLSEKLPYNWGIFVNKSILWDKLDNVANSIYNIRLAERIAPTNSKIKQIKLYLSDSEESSQKQAKTSNGVNPDYIFIILLIFFNLLVLVLIRLLRVKSVTTYSMLFLTLLFSLLSVIMLIFIHSKNRVDAGIISQGGAPLTKVPNEMALDWMTLGEGNCVYIKGEWKDDYLIETEYGLQGWVSKDTILVLEER</sequence>
<evidence type="ECO:0000256" key="2">
    <source>
        <dbReference type="SAM" id="SignalP"/>
    </source>
</evidence>
<reference evidence="3 4" key="2">
    <citation type="submission" date="2019-09" db="EMBL/GenBank/DDBJ databases">
        <title>Complete Genome Sequence and Methylome Analysis of free living Spirochaetas.</title>
        <authorList>
            <person name="Leshcheva N."/>
            <person name="Mikheeva N."/>
        </authorList>
    </citation>
    <scope>NUCLEOTIDE SEQUENCE [LARGE SCALE GENOMIC DNA]</scope>
    <source>
        <strain evidence="3 4">P</strain>
    </source>
</reference>
<proteinExistence type="predicted"/>
<dbReference type="InterPro" id="IPR011990">
    <property type="entry name" value="TPR-like_helical_dom_sf"/>
</dbReference>
<protein>
    <recommendedName>
        <fullName evidence="5">SH3b domain-containing protein</fullName>
    </recommendedName>
</protein>
<reference evidence="3 4" key="1">
    <citation type="submission" date="2019-02" db="EMBL/GenBank/DDBJ databases">
        <authorList>
            <person name="Fomenkov A."/>
            <person name="Dubinina G."/>
            <person name="Grabovich M."/>
            <person name="Vincze T."/>
            <person name="Roberts R.J."/>
        </authorList>
    </citation>
    <scope>NUCLEOTIDE SEQUENCE [LARGE SCALE GENOMIC DNA]</scope>
    <source>
        <strain evidence="3 4">P</strain>
    </source>
</reference>
<dbReference type="Proteomes" id="UP000323824">
    <property type="component" value="Chromosome"/>
</dbReference>
<gene>
    <name evidence="3" type="ORF">EW093_09925</name>
</gene>
<feature type="transmembrane region" description="Helical" evidence="1">
    <location>
        <begin position="403"/>
        <end position="421"/>
    </location>
</feature>
<keyword evidence="1" id="KW-0812">Transmembrane</keyword>
<dbReference type="AlphaFoldDB" id="A0A5C1QA48"/>
<keyword evidence="1" id="KW-1133">Transmembrane helix</keyword>
<feature type="signal peptide" evidence="2">
    <location>
        <begin position="1"/>
        <end position="28"/>
    </location>
</feature>
<dbReference type="SUPFAM" id="SSF48452">
    <property type="entry name" value="TPR-like"/>
    <property type="match status" value="1"/>
</dbReference>
<evidence type="ECO:0000313" key="3">
    <source>
        <dbReference type="EMBL" id="QEN05013.1"/>
    </source>
</evidence>